<keyword evidence="1" id="KW-0472">Membrane</keyword>
<feature type="transmembrane region" description="Helical" evidence="1">
    <location>
        <begin position="92"/>
        <end position="112"/>
    </location>
</feature>
<keyword evidence="3" id="KW-1185">Reference proteome</keyword>
<protein>
    <submittedName>
        <fullName evidence="2">DUF2189 domain-containing protein</fullName>
    </submittedName>
</protein>
<evidence type="ECO:0000256" key="1">
    <source>
        <dbReference type="SAM" id="Phobius"/>
    </source>
</evidence>
<reference evidence="2" key="1">
    <citation type="submission" date="2023-03" db="EMBL/GenBank/DDBJ databases">
        <title>Multiphase analysis and comparison of six strains from genera Psychromarinibacter, Lutimaribacter, and Maritimibacter, including a novel species: Psychromarinibacter sediminicola sp. nov.</title>
        <authorList>
            <person name="Wang Y.-H."/>
            <person name="Ye M.-Q."/>
            <person name="Du Z.-J."/>
        </authorList>
    </citation>
    <scope>NUCLEOTIDE SEQUENCE</scope>
    <source>
        <strain evidence="2">C21-152</strain>
    </source>
</reference>
<keyword evidence="1" id="KW-0812">Transmembrane</keyword>
<feature type="transmembrane region" description="Helical" evidence="1">
    <location>
        <begin position="242"/>
        <end position="271"/>
    </location>
</feature>
<dbReference type="Pfam" id="PF09955">
    <property type="entry name" value="DUF2189"/>
    <property type="match status" value="1"/>
</dbReference>
<gene>
    <name evidence="2" type="ORF">P1J78_08425</name>
</gene>
<keyword evidence="1" id="KW-1133">Transmembrane helix</keyword>
<accession>A0AAE3NMQ5</accession>
<dbReference type="InterPro" id="IPR018692">
    <property type="entry name" value="DUF2189"/>
</dbReference>
<dbReference type="AlphaFoldDB" id="A0AAE3NMQ5"/>
<evidence type="ECO:0000313" key="2">
    <source>
        <dbReference type="EMBL" id="MDF0600753.1"/>
    </source>
</evidence>
<evidence type="ECO:0000313" key="3">
    <source>
        <dbReference type="Proteomes" id="UP001220964"/>
    </source>
</evidence>
<organism evidence="2 3">
    <name type="scientific">Psychromarinibacter sediminicola</name>
    <dbReference type="NCBI Taxonomy" id="3033385"/>
    <lineage>
        <taxon>Bacteria</taxon>
        <taxon>Pseudomonadati</taxon>
        <taxon>Pseudomonadota</taxon>
        <taxon>Alphaproteobacteria</taxon>
        <taxon>Rhodobacterales</taxon>
        <taxon>Paracoccaceae</taxon>
        <taxon>Psychromarinibacter</taxon>
    </lineage>
</organism>
<name>A0AAE3NMQ5_9RHOB</name>
<comment type="caution">
    <text evidence="2">The sequence shown here is derived from an EMBL/GenBank/DDBJ whole genome shotgun (WGS) entry which is preliminary data.</text>
</comment>
<feature type="transmembrane region" description="Helical" evidence="1">
    <location>
        <begin position="189"/>
        <end position="218"/>
    </location>
</feature>
<sequence>MVKTIGNPLSWVVQTVGGAAEHVTHSVETIGSDDPRTIEVQDLDTEDLRDALRKGVADFSAARADVMFVVLLYPVIGVVLAAFGLNADMLPLIFPLAAGFALLGPLAAVGLYEISRRRERGEAPSWGAALSVVRSPNFGAIVVLGLYLLVLFFCWMLAAGGIYRLTLGPESPASVAAFVSDVFTTPAGWTMIVVGVLVGFLFALAALAISVVSFPLLLDRKVGVPVAIATSVEVFRRNPRVVLTWGAIVAAALILGSIPAFIGLILALPILGHSTWHLYRKAVA</sequence>
<feature type="transmembrane region" description="Helical" evidence="1">
    <location>
        <begin position="138"/>
        <end position="163"/>
    </location>
</feature>
<dbReference type="EMBL" id="JARGYC010000017">
    <property type="protein sequence ID" value="MDF0600753.1"/>
    <property type="molecule type" value="Genomic_DNA"/>
</dbReference>
<dbReference type="RefSeq" id="WP_275566896.1">
    <property type="nucleotide sequence ID" value="NZ_JARGYC010000017.1"/>
</dbReference>
<dbReference type="Proteomes" id="UP001220964">
    <property type="component" value="Unassembled WGS sequence"/>
</dbReference>
<proteinExistence type="predicted"/>
<feature type="transmembrane region" description="Helical" evidence="1">
    <location>
        <begin position="66"/>
        <end position="86"/>
    </location>
</feature>